<evidence type="ECO:0000256" key="2">
    <source>
        <dbReference type="SAM" id="SignalP"/>
    </source>
</evidence>
<evidence type="ECO:0000313" key="4">
    <source>
        <dbReference type="Proteomes" id="UP001054902"/>
    </source>
</evidence>
<keyword evidence="4" id="KW-1185">Reference proteome</keyword>
<dbReference type="AlphaFoldDB" id="A0AAD3H4K7"/>
<protein>
    <recommendedName>
        <fullName evidence="5">Secreted protein</fullName>
    </recommendedName>
</protein>
<reference evidence="3 4" key="1">
    <citation type="journal article" date="2021" name="Sci. Rep.">
        <title>The genome of the diatom Chaetoceros tenuissimus carries an ancient integrated fragment of an extant virus.</title>
        <authorList>
            <person name="Hongo Y."/>
            <person name="Kimura K."/>
            <person name="Takaki Y."/>
            <person name="Yoshida Y."/>
            <person name="Baba S."/>
            <person name="Kobayashi G."/>
            <person name="Nagasaki K."/>
            <person name="Hano T."/>
            <person name="Tomaru Y."/>
        </authorList>
    </citation>
    <scope>NUCLEOTIDE SEQUENCE [LARGE SCALE GENOMIC DNA]</scope>
    <source>
        <strain evidence="3 4">NIES-3715</strain>
    </source>
</reference>
<feature type="chain" id="PRO_5042290445" description="Secreted protein" evidence="2">
    <location>
        <begin position="25"/>
        <end position="309"/>
    </location>
</feature>
<evidence type="ECO:0008006" key="5">
    <source>
        <dbReference type="Google" id="ProtNLM"/>
    </source>
</evidence>
<proteinExistence type="predicted"/>
<dbReference type="EMBL" id="BLLK01000038">
    <property type="protein sequence ID" value="GFH50086.1"/>
    <property type="molecule type" value="Genomic_DNA"/>
</dbReference>
<evidence type="ECO:0000313" key="3">
    <source>
        <dbReference type="EMBL" id="GFH50086.1"/>
    </source>
</evidence>
<feature type="compositionally biased region" description="Low complexity" evidence="1">
    <location>
        <begin position="188"/>
        <end position="237"/>
    </location>
</feature>
<feature type="region of interest" description="Disordered" evidence="1">
    <location>
        <begin position="184"/>
        <end position="274"/>
    </location>
</feature>
<evidence type="ECO:0000256" key="1">
    <source>
        <dbReference type="SAM" id="MobiDB-lite"/>
    </source>
</evidence>
<gene>
    <name evidence="3" type="ORF">CTEN210_06562</name>
</gene>
<comment type="caution">
    <text evidence="3">The sequence shown here is derived from an EMBL/GenBank/DDBJ whole genome shotgun (WGS) entry which is preliminary data.</text>
</comment>
<name>A0AAD3H4K7_9STRA</name>
<organism evidence="3 4">
    <name type="scientific">Chaetoceros tenuissimus</name>
    <dbReference type="NCBI Taxonomy" id="426638"/>
    <lineage>
        <taxon>Eukaryota</taxon>
        <taxon>Sar</taxon>
        <taxon>Stramenopiles</taxon>
        <taxon>Ochrophyta</taxon>
        <taxon>Bacillariophyta</taxon>
        <taxon>Coscinodiscophyceae</taxon>
        <taxon>Chaetocerotophycidae</taxon>
        <taxon>Chaetocerotales</taxon>
        <taxon>Chaetocerotaceae</taxon>
        <taxon>Chaetoceros</taxon>
    </lineage>
</organism>
<dbReference type="Proteomes" id="UP001054902">
    <property type="component" value="Unassembled WGS sequence"/>
</dbReference>
<feature type="signal peptide" evidence="2">
    <location>
        <begin position="1"/>
        <end position="24"/>
    </location>
</feature>
<feature type="compositionally biased region" description="Low complexity" evidence="1">
    <location>
        <begin position="256"/>
        <end position="270"/>
    </location>
</feature>
<accession>A0AAD3H4K7</accession>
<sequence length="309" mass="31877">MKTFTSPRLVYAFLFANLVAKGYASGFGASHCMSGTPPWFVSAHGPSRGGLSSGNLGLNIDGVSISSGSTASLPTGKTHTLTLSGSAFMGFLFRLSGKNGENVKSVIGIESGSSGESKINTICTSEIGGITHTNAGSKSSISITMSSDDMIDTTLDVTVVVSKDLQKMYYEAFDISFFSDGTVPTPAPTQSPTSAPSQSPTAAPTSTSQIPSITPSTLPSTLLSQMPSMNKSSNPSNAFSESPSVALTDVDETHSPSKSKSNSPSESPLPSMAPNMSMIPSISTNSGIKPYNFSILLFISAVAVSVLLL</sequence>
<keyword evidence="2" id="KW-0732">Signal</keyword>